<sequence>MEVKIAESSNDKKNWVSKIAVNPSLLALIVLIIFFSFINPHFFTLSNLFNILDLASLLIITSLSLALVLMMGSIDLSVEGVVGLCGVIASLLVKNFSNSNNFGFFTLAICGAVGASFGFLSGFILSRLKIPSFMVTLGIGYITTGFGVLITRGNPVVIIDWTFRQLSIGKLGFLPFPFILALFLFFVIWFLNERTTFGRYILAMGGDEIIVQDLGIPTSKIKTQVFLIGGFLYGIVGALLTARLGSGDITAPLGFTFDSIGSCVLGGIAITGGVGNIPRALIGVFILTILRNGMVLMSVSPYVQQGIIGVILITTVALTIDRKKIKIMK</sequence>
<evidence type="ECO:0000256" key="9">
    <source>
        <dbReference type="ARBA" id="ARBA00025439"/>
    </source>
</evidence>
<comment type="subcellular location">
    <subcellularLocation>
        <location evidence="1">Cell membrane</location>
        <topology evidence="1">Multi-pass membrane protein</topology>
    </subcellularLocation>
</comment>
<keyword evidence="3" id="KW-0813">Transport</keyword>
<keyword evidence="7 11" id="KW-1133">Transmembrane helix</keyword>
<accession>A0A1V5SJL0</accession>
<gene>
    <name evidence="12" type="primary">rbsC_38</name>
    <name evidence="12" type="ORF">BWY41_01950</name>
</gene>
<evidence type="ECO:0000256" key="6">
    <source>
        <dbReference type="ARBA" id="ARBA00022692"/>
    </source>
</evidence>
<feature type="transmembrane region" description="Helical" evidence="11">
    <location>
        <begin position="76"/>
        <end position="96"/>
    </location>
</feature>
<dbReference type="GO" id="GO:0005886">
    <property type="term" value="C:plasma membrane"/>
    <property type="evidence" value="ECO:0007669"/>
    <property type="project" value="UniProtKB-SubCell"/>
</dbReference>
<evidence type="ECO:0000256" key="1">
    <source>
        <dbReference type="ARBA" id="ARBA00004651"/>
    </source>
</evidence>
<feature type="transmembrane region" description="Helical" evidence="11">
    <location>
        <begin position="225"/>
        <end position="245"/>
    </location>
</feature>
<feature type="transmembrane region" description="Helical" evidence="11">
    <location>
        <begin position="302"/>
        <end position="320"/>
    </location>
</feature>
<dbReference type="AlphaFoldDB" id="A0A1V5SJL0"/>
<keyword evidence="8 11" id="KW-0472">Membrane</keyword>
<feature type="transmembrane region" description="Helical" evidence="11">
    <location>
        <begin position="171"/>
        <end position="191"/>
    </location>
</feature>
<feature type="transmembrane region" description="Helical" evidence="11">
    <location>
        <begin position="132"/>
        <end position="151"/>
    </location>
</feature>
<keyword evidence="6 11" id="KW-0812">Transmembrane</keyword>
<evidence type="ECO:0000256" key="3">
    <source>
        <dbReference type="ARBA" id="ARBA00022448"/>
    </source>
</evidence>
<feature type="transmembrane region" description="Helical" evidence="11">
    <location>
        <begin position="102"/>
        <end position="125"/>
    </location>
</feature>
<protein>
    <recommendedName>
        <fullName evidence="10">Autoinducer 2 import system permease protein LsrD</fullName>
    </recommendedName>
</protein>
<feature type="transmembrane region" description="Helical" evidence="11">
    <location>
        <begin position="20"/>
        <end position="42"/>
    </location>
</feature>
<comment type="caution">
    <text evidence="12">The sequence shown here is derived from an EMBL/GenBank/DDBJ whole genome shotgun (WGS) entry which is preliminary data.</text>
</comment>
<comment type="function">
    <text evidence="9">Part of the ABC transporter complex LsrABCD involved in autoinducer 2 (AI-2) import. Probably responsible for the translocation of the substrate across the membrane.</text>
</comment>
<keyword evidence="5" id="KW-0997">Cell inner membrane</keyword>
<evidence type="ECO:0000256" key="4">
    <source>
        <dbReference type="ARBA" id="ARBA00022475"/>
    </source>
</evidence>
<feature type="transmembrane region" description="Helical" evidence="11">
    <location>
        <begin position="48"/>
        <end position="69"/>
    </location>
</feature>
<dbReference type="EMBL" id="MWBQ01000202">
    <property type="protein sequence ID" value="OQA54665.1"/>
    <property type="molecule type" value="Genomic_DNA"/>
</dbReference>
<dbReference type="PANTHER" id="PTHR32196:SF71">
    <property type="entry name" value="AUTOINDUCER 2 IMPORT SYSTEM PERMEASE PROTEIN LSRD"/>
    <property type="match status" value="1"/>
</dbReference>
<keyword evidence="4" id="KW-1003">Cell membrane</keyword>
<evidence type="ECO:0000256" key="8">
    <source>
        <dbReference type="ARBA" id="ARBA00023136"/>
    </source>
</evidence>
<organism evidence="12">
    <name type="scientific">Candidatus Atribacter allofermentans</name>
    <dbReference type="NCBI Taxonomy" id="1852833"/>
    <lineage>
        <taxon>Bacteria</taxon>
        <taxon>Pseudomonadati</taxon>
        <taxon>Atribacterota</taxon>
        <taxon>Atribacteria</taxon>
        <taxon>Atribacterales</taxon>
        <taxon>Atribacteraceae</taxon>
        <taxon>Atribacter</taxon>
    </lineage>
</organism>
<dbReference type="GO" id="GO:0022857">
    <property type="term" value="F:transmembrane transporter activity"/>
    <property type="evidence" value="ECO:0007669"/>
    <property type="project" value="InterPro"/>
</dbReference>
<dbReference type="CDD" id="cd06579">
    <property type="entry name" value="TM_PBP1_transp_AraH_like"/>
    <property type="match status" value="1"/>
</dbReference>
<evidence type="ECO:0000256" key="10">
    <source>
        <dbReference type="ARBA" id="ARBA00039381"/>
    </source>
</evidence>
<name>A0A1V5SJL0_9BACT</name>
<feature type="transmembrane region" description="Helical" evidence="11">
    <location>
        <begin position="277"/>
        <end position="296"/>
    </location>
</feature>
<dbReference type="Proteomes" id="UP000485569">
    <property type="component" value="Unassembled WGS sequence"/>
</dbReference>
<comment type="subunit">
    <text evidence="2">The complex is composed of two ATP-binding proteins (LsrA), two transmembrane proteins (LsrC and LsrD) and a solute-binding protein (LsrB).</text>
</comment>
<evidence type="ECO:0000256" key="11">
    <source>
        <dbReference type="SAM" id="Phobius"/>
    </source>
</evidence>
<proteinExistence type="predicted"/>
<evidence type="ECO:0000313" key="12">
    <source>
        <dbReference type="EMBL" id="OQA54665.1"/>
    </source>
</evidence>
<evidence type="ECO:0000256" key="5">
    <source>
        <dbReference type="ARBA" id="ARBA00022519"/>
    </source>
</evidence>
<dbReference type="PANTHER" id="PTHR32196">
    <property type="entry name" value="ABC TRANSPORTER PERMEASE PROTEIN YPHD-RELATED-RELATED"/>
    <property type="match status" value="1"/>
</dbReference>
<evidence type="ECO:0000256" key="2">
    <source>
        <dbReference type="ARBA" id="ARBA00011262"/>
    </source>
</evidence>
<dbReference type="Pfam" id="PF02653">
    <property type="entry name" value="BPD_transp_2"/>
    <property type="match status" value="1"/>
</dbReference>
<dbReference type="InterPro" id="IPR001851">
    <property type="entry name" value="ABC_transp_permease"/>
</dbReference>
<evidence type="ECO:0000256" key="7">
    <source>
        <dbReference type="ARBA" id="ARBA00022989"/>
    </source>
</evidence>
<reference evidence="12" key="1">
    <citation type="submission" date="2017-02" db="EMBL/GenBank/DDBJ databases">
        <title>Delving into the versatile metabolic prowess of the omnipresent phylum Bacteroidetes.</title>
        <authorList>
            <person name="Nobu M.K."/>
            <person name="Mei R."/>
            <person name="Narihiro T."/>
            <person name="Kuroda K."/>
            <person name="Liu W.-T."/>
        </authorList>
    </citation>
    <scope>NUCLEOTIDE SEQUENCE</scope>
    <source>
        <strain evidence="12">ADurb.Bin276</strain>
    </source>
</reference>